<dbReference type="InterPro" id="IPR011033">
    <property type="entry name" value="PRC_barrel-like_sf"/>
</dbReference>
<keyword evidence="3 5" id="KW-0698">rRNA processing</keyword>
<dbReference type="PANTHER" id="PTHR33692">
    <property type="entry name" value="RIBOSOME MATURATION FACTOR RIMM"/>
    <property type="match status" value="1"/>
</dbReference>
<evidence type="ECO:0000259" key="6">
    <source>
        <dbReference type="Pfam" id="PF01782"/>
    </source>
</evidence>
<dbReference type="Pfam" id="PF01782">
    <property type="entry name" value="RimM"/>
    <property type="match status" value="1"/>
</dbReference>
<evidence type="ECO:0000313" key="8">
    <source>
        <dbReference type="EMBL" id="KSW11217.1"/>
    </source>
</evidence>
<dbReference type="InterPro" id="IPR009000">
    <property type="entry name" value="Transl_B-barrel_sf"/>
</dbReference>
<evidence type="ECO:0000256" key="4">
    <source>
        <dbReference type="ARBA" id="ARBA00023186"/>
    </source>
</evidence>
<evidence type="ECO:0000256" key="2">
    <source>
        <dbReference type="ARBA" id="ARBA00022517"/>
    </source>
</evidence>
<dbReference type="GO" id="GO:0005737">
    <property type="term" value="C:cytoplasm"/>
    <property type="evidence" value="ECO:0007669"/>
    <property type="project" value="UniProtKB-SubCell"/>
</dbReference>
<accession>A0A0V8RT20</accession>
<comment type="caution">
    <text evidence="8">The sequence shown here is derived from an EMBL/GenBank/DDBJ whole genome shotgun (WGS) entry which is preliminary data.</text>
</comment>
<dbReference type="InterPro" id="IPR011961">
    <property type="entry name" value="RimM"/>
</dbReference>
<dbReference type="EMBL" id="LLVT01000002">
    <property type="protein sequence ID" value="KSW11217.1"/>
    <property type="molecule type" value="Genomic_DNA"/>
</dbReference>
<proteinExistence type="inferred from homology"/>
<dbReference type="GO" id="GO:0006364">
    <property type="term" value="P:rRNA processing"/>
    <property type="evidence" value="ECO:0007669"/>
    <property type="project" value="UniProtKB-UniRule"/>
</dbReference>
<evidence type="ECO:0000256" key="1">
    <source>
        <dbReference type="ARBA" id="ARBA00022490"/>
    </source>
</evidence>
<protein>
    <recommendedName>
        <fullName evidence="5">Ribosome maturation factor RimM</fullName>
    </recommendedName>
</protein>
<keyword evidence="4 5" id="KW-0143">Chaperone</keyword>
<gene>
    <name evidence="5" type="primary">rimM</name>
    <name evidence="8" type="ORF">APY09_07105</name>
</gene>
<dbReference type="SUPFAM" id="SSF50447">
    <property type="entry name" value="Translation proteins"/>
    <property type="match status" value="1"/>
</dbReference>
<dbReference type="Proteomes" id="UP000054686">
    <property type="component" value="Unassembled WGS sequence"/>
</dbReference>
<keyword evidence="1 5" id="KW-0963">Cytoplasm</keyword>
<dbReference type="RefSeq" id="WP_060567080.1">
    <property type="nucleotide sequence ID" value="NZ_CP040006.1"/>
</dbReference>
<dbReference type="AlphaFoldDB" id="A0A0V8RT20"/>
<dbReference type="GO" id="GO:0042274">
    <property type="term" value="P:ribosomal small subunit biogenesis"/>
    <property type="evidence" value="ECO:0007669"/>
    <property type="project" value="UniProtKB-UniRule"/>
</dbReference>
<dbReference type="InterPro" id="IPR002676">
    <property type="entry name" value="RimM_N"/>
</dbReference>
<feature type="domain" description="Ribosome maturation factor RimM PRC barrel" evidence="7">
    <location>
        <begin position="92"/>
        <end position="158"/>
    </location>
</feature>
<dbReference type="Gene3D" id="2.40.30.60">
    <property type="entry name" value="RimM"/>
    <property type="match status" value="1"/>
</dbReference>
<evidence type="ECO:0000259" key="7">
    <source>
        <dbReference type="Pfam" id="PF24986"/>
    </source>
</evidence>
<dbReference type="SUPFAM" id="SSF50346">
    <property type="entry name" value="PRC-barrel domain"/>
    <property type="match status" value="1"/>
</dbReference>
<dbReference type="Gene3D" id="2.30.30.240">
    <property type="entry name" value="PRC-barrel domain"/>
    <property type="match status" value="1"/>
</dbReference>
<dbReference type="HAMAP" id="MF_00014">
    <property type="entry name" value="Ribosome_mat_RimM"/>
    <property type="match status" value="1"/>
</dbReference>
<evidence type="ECO:0000256" key="5">
    <source>
        <dbReference type="HAMAP-Rule" id="MF_00014"/>
    </source>
</evidence>
<feature type="domain" description="RimM N-terminal" evidence="6">
    <location>
        <begin position="8"/>
        <end position="82"/>
    </location>
</feature>
<reference evidence="8 9" key="1">
    <citation type="submission" date="2015-10" db="EMBL/GenBank/DDBJ databases">
        <title>Draft Genome of Actinomyces odontolyticus subsp. actinosynbacter strain XH001.</title>
        <authorList>
            <person name="Mclean J.S."/>
            <person name="He X."/>
        </authorList>
    </citation>
    <scope>NUCLEOTIDE SEQUENCE [LARGE SCALE GENOMIC DNA]</scope>
    <source>
        <strain evidence="8 9">XH001</strain>
    </source>
</reference>
<comment type="subunit">
    <text evidence="5">Binds ribosomal protein uS19.</text>
</comment>
<dbReference type="OrthoDB" id="5381335at2"/>
<name>A0A0V8RT20_9ACTO</name>
<dbReference type="GO" id="GO:0005840">
    <property type="term" value="C:ribosome"/>
    <property type="evidence" value="ECO:0007669"/>
    <property type="project" value="InterPro"/>
</dbReference>
<dbReference type="InterPro" id="IPR036976">
    <property type="entry name" value="RimM_N_sf"/>
</dbReference>
<dbReference type="NCBIfam" id="TIGR02273">
    <property type="entry name" value="16S_RimM"/>
    <property type="match status" value="1"/>
</dbReference>
<comment type="function">
    <text evidence="5">An accessory protein needed during the final step in the assembly of 30S ribosomal subunit, possibly for assembly of the head region. Essential for efficient processing of 16S rRNA. May be needed both before and after RbfA during the maturation of 16S rRNA. It has affinity for free ribosomal 30S subunits but not for 70S ribosomes.</text>
</comment>
<organism evidence="8 9">
    <name type="scientific">Schaalia odontolytica</name>
    <dbReference type="NCBI Taxonomy" id="1660"/>
    <lineage>
        <taxon>Bacteria</taxon>
        <taxon>Bacillati</taxon>
        <taxon>Actinomycetota</taxon>
        <taxon>Actinomycetes</taxon>
        <taxon>Actinomycetales</taxon>
        <taxon>Actinomycetaceae</taxon>
        <taxon>Schaalia</taxon>
    </lineage>
</organism>
<sequence>MQLTAAIVGPAHGLRGEVIVDVRSDDPEVMAPGSRLDIAGDQRSLTVRTVRVHKDRVLASFEECVTREDAEALRGARLLVDAHPEEDAWYPHELKGLQARTPSGDVLGTVSGLTPGAAQDLLLVATDRGTVMVPFVTALVPTVDVEGRCVVIDAPPGLFDDDAVSEREGD</sequence>
<comment type="domain">
    <text evidence="5">The PRC barrel domain binds ribosomal protein uS19.</text>
</comment>
<comment type="similarity">
    <text evidence="5">Belongs to the RimM family.</text>
</comment>
<dbReference type="Pfam" id="PF24986">
    <property type="entry name" value="PRC_RimM"/>
    <property type="match status" value="1"/>
</dbReference>
<keyword evidence="2 5" id="KW-0690">Ribosome biogenesis</keyword>
<dbReference type="PANTHER" id="PTHR33692:SF1">
    <property type="entry name" value="RIBOSOME MATURATION FACTOR RIMM"/>
    <property type="match status" value="1"/>
</dbReference>
<evidence type="ECO:0000256" key="3">
    <source>
        <dbReference type="ARBA" id="ARBA00022552"/>
    </source>
</evidence>
<dbReference type="GO" id="GO:0043022">
    <property type="term" value="F:ribosome binding"/>
    <property type="evidence" value="ECO:0007669"/>
    <property type="project" value="InterPro"/>
</dbReference>
<evidence type="ECO:0000313" key="9">
    <source>
        <dbReference type="Proteomes" id="UP000054686"/>
    </source>
</evidence>
<comment type="subcellular location">
    <subcellularLocation>
        <location evidence="5">Cytoplasm</location>
    </subcellularLocation>
</comment>
<dbReference type="InterPro" id="IPR056792">
    <property type="entry name" value="PRC_RimM"/>
</dbReference>